<dbReference type="EMBL" id="CP001825">
    <property type="protein sequence ID" value="ACZ42350.1"/>
    <property type="molecule type" value="Genomic_DNA"/>
</dbReference>
<dbReference type="InterPro" id="IPR043504">
    <property type="entry name" value="Peptidase_S1_PA_chymotrypsin"/>
</dbReference>
<evidence type="ECO:0000313" key="6">
    <source>
        <dbReference type="EMBL" id="ACZ42350.1"/>
    </source>
</evidence>
<keyword evidence="3" id="KW-0378">Hydrolase</keyword>
<dbReference type="SUPFAM" id="SSF50156">
    <property type="entry name" value="PDZ domain-like"/>
    <property type="match status" value="1"/>
</dbReference>
<dbReference type="InterPro" id="IPR001940">
    <property type="entry name" value="Peptidase_S1C"/>
</dbReference>
<sequence length="379" mass="39799">MVELRETDAEEQENSDKRQPRFTYVSIILLLIGALVFGALAGGMAGFALSRRGYPTTTSGQPLSQMNPADVVKSSEPYMVTITTPTSTEQGRGQRTLLGNGVVMNLDGYILTTSQVLQRYDQVQVVFYDGRSARGVLVAAPDQDTGLAVVKVSVPVPKEPVFADPNSIETGTQVIALGISRNGAGVTADMGIIGSIGFQNNIGGAQMADNLIWTDAKAPEVALGGPVVNLAGEIIGITVAVDNRGWSLVLPANTARNIAQRLLKTGAGPRASLGIYYVTVTPQLAQLRGLDQSGALITAVLPDSPADRAGLKPGDLIISLDGKVVNEKQTLESLLAAKRPGETVHLQVIRKGTVNRYTVLLARKPAPGATPTVVATPSP</sequence>
<dbReference type="HOGENOM" id="CLU_020120_2_2_0"/>
<dbReference type="Gene3D" id="2.40.10.10">
    <property type="entry name" value="Trypsin-like serine proteases"/>
    <property type="match status" value="2"/>
</dbReference>
<dbReference type="InterPro" id="IPR001478">
    <property type="entry name" value="PDZ"/>
</dbReference>
<dbReference type="OrthoDB" id="9758917at2"/>
<dbReference type="SUPFAM" id="SSF50494">
    <property type="entry name" value="Trypsin-like serine proteases"/>
    <property type="match status" value="1"/>
</dbReference>
<name>D1CC35_THET1</name>
<dbReference type="KEGG" id="ttr:Tter_1444"/>
<keyword evidence="4" id="KW-1133">Transmembrane helix</keyword>
<dbReference type="InterPro" id="IPR036034">
    <property type="entry name" value="PDZ_sf"/>
</dbReference>
<evidence type="ECO:0000256" key="3">
    <source>
        <dbReference type="ARBA" id="ARBA00022801"/>
    </source>
</evidence>
<keyword evidence="4" id="KW-0812">Transmembrane</keyword>
<keyword evidence="7" id="KW-1185">Reference proteome</keyword>
<dbReference type="Gene3D" id="2.30.42.10">
    <property type="match status" value="1"/>
</dbReference>
<dbReference type="STRING" id="525904.Tter_1444"/>
<dbReference type="InterPro" id="IPR009003">
    <property type="entry name" value="Peptidase_S1_PA"/>
</dbReference>
<dbReference type="PANTHER" id="PTHR22939">
    <property type="entry name" value="SERINE PROTEASE FAMILY S1C HTRA-RELATED"/>
    <property type="match status" value="1"/>
</dbReference>
<dbReference type="Pfam" id="PF13365">
    <property type="entry name" value="Trypsin_2"/>
    <property type="match status" value="1"/>
</dbReference>
<dbReference type="PANTHER" id="PTHR22939:SF129">
    <property type="entry name" value="SERINE PROTEASE HTRA2, MITOCHONDRIAL"/>
    <property type="match status" value="1"/>
</dbReference>
<evidence type="ECO:0000256" key="1">
    <source>
        <dbReference type="ARBA" id="ARBA00010541"/>
    </source>
</evidence>
<reference evidence="7" key="1">
    <citation type="journal article" date="2010" name="Stand. Genomic Sci.">
        <title>Complete genome sequence of 'Thermobaculum terrenum' type strain (YNP1).</title>
        <authorList>
            <person name="Kiss H."/>
            <person name="Cleland D."/>
            <person name="Lapidus A."/>
            <person name="Lucas S."/>
            <person name="Glavina Del Rio T."/>
            <person name="Nolan M."/>
            <person name="Tice H."/>
            <person name="Han C."/>
            <person name="Goodwin L."/>
            <person name="Pitluck S."/>
            <person name="Liolios K."/>
            <person name="Ivanova N."/>
            <person name="Mavromatis K."/>
            <person name="Ovchinnikova G."/>
            <person name="Pati A."/>
            <person name="Chen A."/>
            <person name="Palaniappan K."/>
            <person name="Land M."/>
            <person name="Hauser L."/>
            <person name="Chang Y."/>
            <person name="Jeffries C."/>
            <person name="Lu M."/>
            <person name="Brettin T."/>
            <person name="Detter J."/>
            <person name="Goker M."/>
            <person name="Tindall B."/>
            <person name="Beck B."/>
            <person name="McDermott T."/>
            <person name="Woyke T."/>
            <person name="Bristow J."/>
            <person name="Eisen J."/>
            <person name="Markowitz V."/>
            <person name="Hugenholtz P."/>
            <person name="Kyrpides N."/>
            <person name="Klenk H."/>
            <person name="Cheng J."/>
        </authorList>
    </citation>
    <scope>NUCLEOTIDE SEQUENCE [LARGE SCALE GENOMIC DNA]</scope>
    <source>
        <strain evidence="7">ATCC BAA-798 / YNP1</strain>
    </source>
</reference>
<protein>
    <submittedName>
        <fullName evidence="6">PDZ/DHR/GLGF domain protein</fullName>
    </submittedName>
</protein>
<feature type="domain" description="PDZ" evidence="5">
    <location>
        <begin position="259"/>
        <end position="352"/>
    </location>
</feature>
<dbReference type="RefSeq" id="WP_012875385.1">
    <property type="nucleotide sequence ID" value="NC_013525.1"/>
</dbReference>
<evidence type="ECO:0000259" key="5">
    <source>
        <dbReference type="PROSITE" id="PS50106"/>
    </source>
</evidence>
<dbReference type="Pfam" id="PF13180">
    <property type="entry name" value="PDZ_2"/>
    <property type="match status" value="1"/>
</dbReference>
<evidence type="ECO:0000313" key="7">
    <source>
        <dbReference type="Proteomes" id="UP000000323"/>
    </source>
</evidence>
<dbReference type="AlphaFoldDB" id="D1CC35"/>
<keyword evidence="4" id="KW-0472">Membrane</keyword>
<comment type="similarity">
    <text evidence="1">Belongs to the peptidase S1C family.</text>
</comment>
<dbReference type="Proteomes" id="UP000000323">
    <property type="component" value="Chromosome 1"/>
</dbReference>
<dbReference type="SMART" id="SM00228">
    <property type="entry name" value="PDZ"/>
    <property type="match status" value="1"/>
</dbReference>
<evidence type="ECO:0000256" key="4">
    <source>
        <dbReference type="SAM" id="Phobius"/>
    </source>
</evidence>
<organism evidence="6 7">
    <name type="scientific">Thermobaculum terrenum (strain ATCC BAA-798 / CCMEE 7001 / YNP1)</name>
    <dbReference type="NCBI Taxonomy" id="525904"/>
    <lineage>
        <taxon>Bacteria</taxon>
        <taxon>Bacillati</taxon>
        <taxon>Chloroflexota</taxon>
        <taxon>Chloroflexia</taxon>
        <taxon>Candidatus Thermobaculales</taxon>
        <taxon>Candidatus Thermobaculaceae</taxon>
        <taxon>Thermobaculum</taxon>
    </lineage>
</organism>
<feature type="transmembrane region" description="Helical" evidence="4">
    <location>
        <begin position="22"/>
        <end position="49"/>
    </location>
</feature>
<dbReference type="eggNOG" id="COG0265">
    <property type="taxonomic scope" value="Bacteria"/>
</dbReference>
<accession>D1CC35</accession>
<dbReference type="GO" id="GO:0006508">
    <property type="term" value="P:proteolysis"/>
    <property type="evidence" value="ECO:0007669"/>
    <property type="project" value="UniProtKB-KW"/>
</dbReference>
<dbReference type="PRINTS" id="PR00834">
    <property type="entry name" value="PROTEASES2C"/>
</dbReference>
<dbReference type="GO" id="GO:0004252">
    <property type="term" value="F:serine-type endopeptidase activity"/>
    <property type="evidence" value="ECO:0007669"/>
    <property type="project" value="InterPro"/>
</dbReference>
<dbReference type="PROSITE" id="PS50106">
    <property type="entry name" value="PDZ"/>
    <property type="match status" value="1"/>
</dbReference>
<proteinExistence type="inferred from homology"/>
<evidence type="ECO:0000256" key="2">
    <source>
        <dbReference type="ARBA" id="ARBA00022670"/>
    </source>
</evidence>
<gene>
    <name evidence="6" type="ordered locus">Tter_1444</name>
</gene>
<keyword evidence="2" id="KW-0645">Protease</keyword>